<dbReference type="InterPro" id="IPR045501">
    <property type="entry name" value="DUF6490"/>
</dbReference>
<sequence length="250" mass="26308">MDDRRAPALATLGLGTLAFNSALAVYNSWGDTGSVVFVVVADTALVLFFLFLRRLERAHGGEDDRGRIKAAVWTLTTLLIAMFAFRVAPLMPPVMGSVVWAMAVATAAAGYWALNQLALPGRPPLAVHHSAPHRMGAQYSALGLGALAFNSALAVYNSWGDTGSVAFVLLADAALALLFLCLREFERAGAGGGIRRDTGKIKAAVWALTTLLTAMFASRVAPLMPPAVAALVWAMAVATAAAGFWAFFLS</sequence>
<keyword evidence="1" id="KW-1133">Transmembrane helix</keyword>
<protein>
    <submittedName>
        <fullName evidence="2">Uncharacterized protein</fullName>
    </submittedName>
</protein>
<dbReference type="EMBL" id="CP144750">
    <property type="protein sequence ID" value="WVZ82557.1"/>
    <property type="molecule type" value="Genomic_DNA"/>
</dbReference>
<gene>
    <name evidence="2" type="ORF">U9M48_029811</name>
</gene>
<feature type="transmembrane region" description="Helical" evidence="1">
    <location>
        <begin position="139"/>
        <end position="159"/>
    </location>
</feature>
<feature type="transmembrane region" description="Helical" evidence="1">
    <location>
        <begin position="97"/>
        <end position="118"/>
    </location>
</feature>
<keyword evidence="1" id="KW-0812">Transmembrane</keyword>
<accession>A0AAQ3X1Z7</accession>
<organism evidence="2 3">
    <name type="scientific">Paspalum notatum var. saurae</name>
    <dbReference type="NCBI Taxonomy" id="547442"/>
    <lineage>
        <taxon>Eukaryota</taxon>
        <taxon>Viridiplantae</taxon>
        <taxon>Streptophyta</taxon>
        <taxon>Embryophyta</taxon>
        <taxon>Tracheophyta</taxon>
        <taxon>Spermatophyta</taxon>
        <taxon>Magnoliopsida</taxon>
        <taxon>Liliopsida</taxon>
        <taxon>Poales</taxon>
        <taxon>Poaceae</taxon>
        <taxon>PACMAD clade</taxon>
        <taxon>Panicoideae</taxon>
        <taxon>Andropogonodae</taxon>
        <taxon>Paspaleae</taxon>
        <taxon>Paspalinae</taxon>
        <taxon>Paspalum</taxon>
    </lineage>
</organism>
<feature type="transmembrane region" description="Helical" evidence="1">
    <location>
        <begin position="34"/>
        <end position="52"/>
    </location>
</feature>
<name>A0AAQ3X1Z7_PASNO</name>
<reference evidence="2 3" key="1">
    <citation type="submission" date="2024-02" db="EMBL/GenBank/DDBJ databases">
        <title>High-quality chromosome-scale genome assembly of Pensacola bahiagrass (Paspalum notatum Flugge var. saurae).</title>
        <authorList>
            <person name="Vega J.M."/>
            <person name="Podio M."/>
            <person name="Orjuela J."/>
            <person name="Siena L.A."/>
            <person name="Pessino S.C."/>
            <person name="Combes M.C."/>
            <person name="Mariac C."/>
            <person name="Albertini E."/>
            <person name="Pupilli F."/>
            <person name="Ortiz J.P.A."/>
            <person name="Leblanc O."/>
        </authorList>
    </citation>
    <scope>NUCLEOTIDE SEQUENCE [LARGE SCALE GENOMIC DNA]</scope>
    <source>
        <strain evidence="2">R1</strain>
        <tissue evidence="2">Leaf</tissue>
    </source>
</reference>
<dbReference type="PANTHER" id="PTHR46610">
    <property type="entry name" value="OS05G0181300 PROTEIN"/>
    <property type="match status" value="1"/>
</dbReference>
<feature type="transmembrane region" description="Helical" evidence="1">
    <location>
        <begin position="203"/>
        <end position="221"/>
    </location>
</feature>
<evidence type="ECO:0000313" key="3">
    <source>
        <dbReference type="Proteomes" id="UP001341281"/>
    </source>
</evidence>
<dbReference type="Proteomes" id="UP001341281">
    <property type="component" value="Chromosome 06"/>
</dbReference>
<dbReference type="AlphaFoldDB" id="A0AAQ3X1Z7"/>
<feature type="transmembrane region" description="Helical" evidence="1">
    <location>
        <begin position="227"/>
        <end position="249"/>
    </location>
</feature>
<evidence type="ECO:0000256" key="1">
    <source>
        <dbReference type="SAM" id="Phobius"/>
    </source>
</evidence>
<feature type="transmembrane region" description="Helical" evidence="1">
    <location>
        <begin position="72"/>
        <end position="91"/>
    </location>
</feature>
<proteinExistence type="predicted"/>
<keyword evidence="3" id="KW-1185">Reference proteome</keyword>
<dbReference type="Pfam" id="PF20100">
    <property type="entry name" value="DUF6490"/>
    <property type="match status" value="2"/>
</dbReference>
<feature type="transmembrane region" description="Helical" evidence="1">
    <location>
        <begin position="165"/>
        <end position="182"/>
    </location>
</feature>
<evidence type="ECO:0000313" key="2">
    <source>
        <dbReference type="EMBL" id="WVZ82557.1"/>
    </source>
</evidence>
<keyword evidence="1" id="KW-0472">Membrane</keyword>
<dbReference type="PANTHER" id="PTHR46610:SF11">
    <property type="entry name" value="PGG DOMAIN-CONTAINING PROTEIN"/>
    <property type="match status" value="1"/>
</dbReference>